<reference evidence="10 11" key="1">
    <citation type="submission" date="2020-08" db="EMBL/GenBank/DDBJ databases">
        <title>Sequencing the genomes of 1000 actinobacteria strains.</title>
        <authorList>
            <person name="Klenk H.-P."/>
        </authorList>
    </citation>
    <scope>NUCLEOTIDE SEQUENCE [LARGE SCALE GENOMIC DNA]</scope>
    <source>
        <strain evidence="10 11">DSM 45859</strain>
    </source>
</reference>
<dbReference type="FunFam" id="3.90.930.12:FF:000001">
    <property type="entry name" value="50S ribosomal protein L6"/>
    <property type="match status" value="1"/>
</dbReference>
<keyword evidence="3 6" id="KW-0694">RNA-binding</keyword>
<keyword evidence="5 6" id="KW-0687">Ribonucleoprotein</keyword>
<dbReference type="PANTHER" id="PTHR11655">
    <property type="entry name" value="60S/50S RIBOSOMAL PROTEIN L6/L9"/>
    <property type="match status" value="1"/>
</dbReference>
<dbReference type="GO" id="GO:0002181">
    <property type="term" value="P:cytoplasmic translation"/>
    <property type="evidence" value="ECO:0007669"/>
    <property type="project" value="TreeGrafter"/>
</dbReference>
<dbReference type="GO" id="GO:0022625">
    <property type="term" value="C:cytosolic large ribosomal subunit"/>
    <property type="evidence" value="ECO:0007669"/>
    <property type="project" value="UniProtKB-UniRule"/>
</dbReference>
<dbReference type="InterPro" id="IPR000702">
    <property type="entry name" value="Ribosomal_uL6-like"/>
</dbReference>
<evidence type="ECO:0000256" key="8">
    <source>
        <dbReference type="RuleBase" id="RU003870"/>
    </source>
</evidence>
<dbReference type="Pfam" id="PF00347">
    <property type="entry name" value="Ribosomal_L6"/>
    <property type="match status" value="2"/>
</dbReference>
<keyword evidence="11" id="KW-1185">Reference proteome</keyword>
<comment type="function">
    <text evidence="6 8">This protein binds to the 23S rRNA, and is important in its secondary structure. It is located near the subunit interface in the base of the L7/L12 stalk, and near the tRNA binding site of the peptidyltransferase center.</text>
</comment>
<dbReference type="Gene3D" id="3.90.930.12">
    <property type="entry name" value="Ribosomal protein L6, alpha-beta domain"/>
    <property type="match status" value="2"/>
</dbReference>
<dbReference type="Proteomes" id="UP000581769">
    <property type="component" value="Unassembled WGS sequence"/>
</dbReference>
<evidence type="ECO:0000256" key="5">
    <source>
        <dbReference type="ARBA" id="ARBA00023274"/>
    </source>
</evidence>
<evidence type="ECO:0000256" key="3">
    <source>
        <dbReference type="ARBA" id="ARBA00022884"/>
    </source>
</evidence>
<dbReference type="FunFam" id="3.90.930.12:FF:000002">
    <property type="entry name" value="50S ribosomal protein L6"/>
    <property type="match status" value="1"/>
</dbReference>
<dbReference type="RefSeq" id="WP_184781317.1">
    <property type="nucleotide sequence ID" value="NZ_JACHMG010000001.1"/>
</dbReference>
<dbReference type="GO" id="GO:0019843">
    <property type="term" value="F:rRNA binding"/>
    <property type="evidence" value="ECO:0007669"/>
    <property type="project" value="UniProtKB-UniRule"/>
</dbReference>
<dbReference type="PIRSF" id="PIRSF002162">
    <property type="entry name" value="Ribosomal_L6"/>
    <property type="match status" value="1"/>
</dbReference>
<dbReference type="EMBL" id="JACHMG010000001">
    <property type="protein sequence ID" value="MBB4686455.1"/>
    <property type="molecule type" value="Genomic_DNA"/>
</dbReference>
<comment type="similarity">
    <text evidence="1 6 7">Belongs to the universal ribosomal protein uL6 family.</text>
</comment>
<evidence type="ECO:0000313" key="11">
    <source>
        <dbReference type="Proteomes" id="UP000581769"/>
    </source>
</evidence>
<name>A0A840IYH1_9PSEU</name>
<organism evidence="10 11">
    <name type="scientific">Amycolatopsis jiangsuensis</name>
    <dbReference type="NCBI Taxonomy" id="1181879"/>
    <lineage>
        <taxon>Bacteria</taxon>
        <taxon>Bacillati</taxon>
        <taxon>Actinomycetota</taxon>
        <taxon>Actinomycetes</taxon>
        <taxon>Pseudonocardiales</taxon>
        <taxon>Pseudonocardiaceae</taxon>
        <taxon>Amycolatopsis</taxon>
    </lineage>
</organism>
<evidence type="ECO:0000256" key="2">
    <source>
        <dbReference type="ARBA" id="ARBA00022730"/>
    </source>
</evidence>
<evidence type="ECO:0000256" key="6">
    <source>
        <dbReference type="HAMAP-Rule" id="MF_01365"/>
    </source>
</evidence>
<evidence type="ECO:0000256" key="4">
    <source>
        <dbReference type="ARBA" id="ARBA00022980"/>
    </source>
</evidence>
<dbReference type="NCBIfam" id="TIGR03654">
    <property type="entry name" value="L6_bact"/>
    <property type="match status" value="1"/>
</dbReference>
<evidence type="ECO:0000256" key="7">
    <source>
        <dbReference type="RuleBase" id="RU003869"/>
    </source>
</evidence>
<comment type="caution">
    <text evidence="10">The sequence shown here is derived from an EMBL/GenBank/DDBJ whole genome shotgun (WGS) entry which is preliminary data.</text>
</comment>
<gene>
    <name evidence="6" type="primary">rplF</name>
    <name evidence="10" type="ORF">BJY18_003940</name>
</gene>
<keyword evidence="4 6" id="KW-0689">Ribosomal protein</keyword>
<dbReference type="InterPro" id="IPR020040">
    <property type="entry name" value="Ribosomal_uL6_a/b-dom"/>
</dbReference>
<dbReference type="InterPro" id="IPR002358">
    <property type="entry name" value="Ribosomal_uL6_CS"/>
</dbReference>
<feature type="domain" description="Large ribosomal subunit protein uL6 alpha-beta" evidence="9">
    <location>
        <begin position="92"/>
        <end position="165"/>
    </location>
</feature>
<dbReference type="GO" id="GO:0003735">
    <property type="term" value="F:structural constituent of ribosome"/>
    <property type="evidence" value="ECO:0007669"/>
    <property type="project" value="UniProtKB-UniRule"/>
</dbReference>
<comment type="subunit">
    <text evidence="6">Part of the 50S ribosomal subunit.</text>
</comment>
<dbReference type="SUPFAM" id="SSF56053">
    <property type="entry name" value="Ribosomal protein L6"/>
    <property type="match status" value="2"/>
</dbReference>
<sequence length="179" mass="19581">MSRIGKLPVAVPSGVEVTIDGQHIHVKGPKGTLEHTVAEPIIVERGEDGALLVKRPDDERESRALHGLTRTLVNNLVVGVTDGYEKKLEIHGVGYRVQAKGSDLEFALGYSHPVKIEAPDGITFKVESPTRFSVSGIDKQKVGETAAVIRKLRRPDPYKGKGLRYEGEKIRRKVGKTGK</sequence>
<accession>A0A840IYH1</accession>
<evidence type="ECO:0000256" key="1">
    <source>
        <dbReference type="ARBA" id="ARBA00009356"/>
    </source>
</evidence>
<keyword evidence="2 6" id="KW-0699">rRNA-binding</keyword>
<protein>
    <recommendedName>
        <fullName evidence="6">Large ribosomal subunit protein uL6</fullName>
    </recommendedName>
</protein>
<dbReference type="PANTHER" id="PTHR11655:SF14">
    <property type="entry name" value="LARGE RIBOSOMAL SUBUNIT PROTEIN UL6M"/>
    <property type="match status" value="1"/>
</dbReference>
<proteinExistence type="inferred from homology"/>
<evidence type="ECO:0000259" key="9">
    <source>
        <dbReference type="Pfam" id="PF00347"/>
    </source>
</evidence>
<evidence type="ECO:0000313" key="10">
    <source>
        <dbReference type="EMBL" id="MBB4686455.1"/>
    </source>
</evidence>
<dbReference type="PROSITE" id="PS00525">
    <property type="entry name" value="RIBOSOMAL_L6_1"/>
    <property type="match status" value="1"/>
</dbReference>
<dbReference type="PRINTS" id="PR00059">
    <property type="entry name" value="RIBOSOMALL6"/>
</dbReference>
<dbReference type="InterPro" id="IPR019906">
    <property type="entry name" value="Ribosomal_uL6_bac-type"/>
</dbReference>
<feature type="domain" description="Large ribosomal subunit protein uL6 alpha-beta" evidence="9">
    <location>
        <begin position="11"/>
        <end position="83"/>
    </location>
</feature>
<dbReference type="InterPro" id="IPR036789">
    <property type="entry name" value="Ribosomal_uL6-like_a/b-dom_sf"/>
</dbReference>
<dbReference type="AlphaFoldDB" id="A0A840IYH1"/>
<dbReference type="HAMAP" id="MF_01365_B">
    <property type="entry name" value="Ribosomal_uL6_B"/>
    <property type="match status" value="1"/>
</dbReference>